<dbReference type="InterPro" id="IPR035965">
    <property type="entry name" value="PAS-like_dom_sf"/>
</dbReference>
<organism evidence="5">
    <name type="scientific">marine sediment metagenome</name>
    <dbReference type="NCBI Taxonomy" id="412755"/>
    <lineage>
        <taxon>unclassified sequences</taxon>
        <taxon>metagenomes</taxon>
        <taxon>ecological metagenomes</taxon>
    </lineage>
</organism>
<dbReference type="Pfam" id="PF00512">
    <property type="entry name" value="HisKA"/>
    <property type="match status" value="1"/>
</dbReference>
<dbReference type="InterPro" id="IPR003661">
    <property type="entry name" value="HisK_dim/P_dom"/>
</dbReference>
<evidence type="ECO:0000313" key="5">
    <source>
        <dbReference type="EMBL" id="KKN33455.1"/>
    </source>
</evidence>
<dbReference type="PROSITE" id="PS50109">
    <property type="entry name" value="HIS_KIN"/>
    <property type="match status" value="1"/>
</dbReference>
<accession>A0A0F9PNU0</accession>
<dbReference type="Gene3D" id="3.30.450.20">
    <property type="entry name" value="PAS domain"/>
    <property type="match status" value="2"/>
</dbReference>
<dbReference type="InterPro" id="IPR036097">
    <property type="entry name" value="HisK_dim/P_sf"/>
</dbReference>
<dbReference type="Gene3D" id="1.10.287.130">
    <property type="match status" value="1"/>
</dbReference>
<dbReference type="Pfam" id="PF13426">
    <property type="entry name" value="PAS_9"/>
    <property type="match status" value="1"/>
</dbReference>
<sequence length="506" mass="57169">MIKEDEITKEFLENILECMEGGVLTVDKNARITFFNRAAEEITGFKRGEVLNKECRDILKSDLCQEICPLKDTLETGKTFFGYEIMITSKTGKRVPVNISTSPLRSSNNEIIGAVENFRDLTKHKGLWAKLREERNKAQQYLNIAGVIIVAINYEGIVSLINRKGCDVLGYKEEEIRGKNWFNLCVPERMRKERKDTLKKVMAGEKKEVKDYENSILTKSGEERIIAWHNTTLKDEKGRIIGTLSSGEDITLRKQTEEEMIRSEKLVSLGQLAASVAHEVNNPLAGIMIYVKLFLKKYKEEKLQTENTEKQLLKMDKELDRTTRIIRNLLDFARQSEPNIRSVDMNKVLEAALLLVGHQINLENIKLEKKSDAHLPPILADFDKIQQVLINIIMNAIQAMPDGGNLTIATSVAKGIRIGESLKDTVRIDIRDTGVGITKENMSKLFTPFFTTKEKGKGVGLGLSVVHGIIEQHNGKIMVTSEPNVGTTFSIYLEVMDEKKAKNTGR</sequence>
<evidence type="ECO:0000259" key="4">
    <source>
        <dbReference type="PROSITE" id="PS50113"/>
    </source>
</evidence>
<dbReference type="Pfam" id="PF02518">
    <property type="entry name" value="HATPase_c"/>
    <property type="match status" value="1"/>
</dbReference>
<dbReference type="InterPro" id="IPR036890">
    <property type="entry name" value="HATPase_C_sf"/>
</dbReference>
<keyword evidence="1" id="KW-0597">Phosphoprotein</keyword>
<evidence type="ECO:0008006" key="6">
    <source>
        <dbReference type="Google" id="ProtNLM"/>
    </source>
</evidence>
<gene>
    <name evidence="5" type="ORF">LCGC14_0803580</name>
</gene>
<dbReference type="Pfam" id="PF08448">
    <property type="entry name" value="PAS_4"/>
    <property type="match status" value="1"/>
</dbReference>
<dbReference type="EMBL" id="LAZR01002177">
    <property type="protein sequence ID" value="KKN33455.1"/>
    <property type="molecule type" value="Genomic_DNA"/>
</dbReference>
<dbReference type="PROSITE" id="PS50113">
    <property type="entry name" value="PAC"/>
    <property type="match status" value="2"/>
</dbReference>
<feature type="domain" description="PAS" evidence="3">
    <location>
        <begin position="8"/>
        <end position="53"/>
    </location>
</feature>
<evidence type="ECO:0000256" key="1">
    <source>
        <dbReference type="ARBA" id="ARBA00022553"/>
    </source>
</evidence>
<dbReference type="InterPro" id="IPR000700">
    <property type="entry name" value="PAS-assoc_C"/>
</dbReference>
<dbReference type="InterPro" id="IPR013656">
    <property type="entry name" value="PAS_4"/>
</dbReference>
<feature type="domain" description="PAC" evidence="4">
    <location>
        <begin position="81"/>
        <end position="133"/>
    </location>
</feature>
<dbReference type="SMART" id="SM00091">
    <property type="entry name" value="PAS"/>
    <property type="match status" value="2"/>
</dbReference>
<dbReference type="InterPro" id="IPR000014">
    <property type="entry name" value="PAS"/>
</dbReference>
<dbReference type="InterPro" id="IPR003594">
    <property type="entry name" value="HATPase_dom"/>
</dbReference>
<dbReference type="SMART" id="SM00387">
    <property type="entry name" value="HATPase_c"/>
    <property type="match status" value="1"/>
</dbReference>
<dbReference type="InterPro" id="IPR004358">
    <property type="entry name" value="Sig_transdc_His_kin-like_C"/>
</dbReference>
<dbReference type="CDD" id="cd00130">
    <property type="entry name" value="PAS"/>
    <property type="match status" value="2"/>
</dbReference>
<evidence type="ECO:0000259" key="2">
    <source>
        <dbReference type="PROSITE" id="PS50109"/>
    </source>
</evidence>
<dbReference type="PANTHER" id="PTHR43065">
    <property type="entry name" value="SENSOR HISTIDINE KINASE"/>
    <property type="match status" value="1"/>
</dbReference>
<feature type="domain" description="PAS" evidence="3">
    <location>
        <begin position="134"/>
        <end position="205"/>
    </location>
</feature>
<protein>
    <recommendedName>
        <fullName evidence="6">Histidine kinase</fullName>
    </recommendedName>
</protein>
<dbReference type="SUPFAM" id="SSF55874">
    <property type="entry name" value="ATPase domain of HSP90 chaperone/DNA topoisomerase II/histidine kinase"/>
    <property type="match status" value="1"/>
</dbReference>
<dbReference type="Gene3D" id="3.30.565.10">
    <property type="entry name" value="Histidine kinase-like ATPase, C-terminal domain"/>
    <property type="match status" value="1"/>
</dbReference>
<proteinExistence type="predicted"/>
<dbReference type="PROSITE" id="PS50112">
    <property type="entry name" value="PAS"/>
    <property type="match status" value="2"/>
</dbReference>
<dbReference type="NCBIfam" id="TIGR00229">
    <property type="entry name" value="sensory_box"/>
    <property type="match status" value="2"/>
</dbReference>
<name>A0A0F9PNU0_9ZZZZ</name>
<feature type="domain" description="Histidine kinase" evidence="2">
    <location>
        <begin position="275"/>
        <end position="497"/>
    </location>
</feature>
<reference evidence="5" key="1">
    <citation type="journal article" date="2015" name="Nature">
        <title>Complex archaea that bridge the gap between prokaryotes and eukaryotes.</title>
        <authorList>
            <person name="Spang A."/>
            <person name="Saw J.H."/>
            <person name="Jorgensen S.L."/>
            <person name="Zaremba-Niedzwiedzka K."/>
            <person name="Martijn J."/>
            <person name="Lind A.E."/>
            <person name="van Eijk R."/>
            <person name="Schleper C."/>
            <person name="Guy L."/>
            <person name="Ettema T.J."/>
        </authorList>
    </citation>
    <scope>NUCLEOTIDE SEQUENCE</scope>
</reference>
<dbReference type="PRINTS" id="PR00344">
    <property type="entry name" value="BCTRLSENSOR"/>
</dbReference>
<dbReference type="PANTHER" id="PTHR43065:SF42">
    <property type="entry name" value="TWO-COMPONENT SENSOR PPRA"/>
    <property type="match status" value="1"/>
</dbReference>
<feature type="domain" description="PAC" evidence="4">
    <location>
        <begin position="210"/>
        <end position="262"/>
    </location>
</feature>
<dbReference type="InterPro" id="IPR001610">
    <property type="entry name" value="PAC"/>
</dbReference>
<comment type="caution">
    <text evidence="5">The sequence shown here is derived from an EMBL/GenBank/DDBJ whole genome shotgun (WGS) entry which is preliminary data.</text>
</comment>
<evidence type="ECO:0000259" key="3">
    <source>
        <dbReference type="PROSITE" id="PS50112"/>
    </source>
</evidence>
<dbReference type="SMART" id="SM00388">
    <property type="entry name" value="HisKA"/>
    <property type="match status" value="1"/>
</dbReference>
<dbReference type="SUPFAM" id="SSF47384">
    <property type="entry name" value="Homodimeric domain of signal transducing histidine kinase"/>
    <property type="match status" value="1"/>
</dbReference>
<dbReference type="SUPFAM" id="SSF55785">
    <property type="entry name" value="PYP-like sensor domain (PAS domain)"/>
    <property type="match status" value="2"/>
</dbReference>
<dbReference type="SMART" id="SM00086">
    <property type="entry name" value="PAC"/>
    <property type="match status" value="2"/>
</dbReference>
<dbReference type="InterPro" id="IPR005467">
    <property type="entry name" value="His_kinase_dom"/>
</dbReference>
<dbReference type="GO" id="GO:0000155">
    <property type="term" value="F:phosphorelay sensor kinase activity"/>
    <property type="evidence" value="ECO:0007669"/>
    <property type="project" value="InterPro"/>
</dbReference>
<dbReference type="AlphaFoldDB" id="A0A0F9PNU0"/>
<dbReference type="CDD" id="cd00082">
    <property type="entry name" value="HisKA"/>
    <property type="match status" value="1"/>
</dbReference>